<name>A0ABQ0T233_9BACL</name>
<evidence type="ECO:0000313" key="1">
    <source>
        <dbReference type="EMBL" id="GED56174.1"/>
    </source>
</evidence>
<accession>A0ABQ0T233</accession>
<protein>
    <submittedName>
        <fullName evidence="1">Uncharacterized protein</fullName>
    </submittedName>
</protein>
<reference evidence="1 2" key="1">
    <citation type="submission" date="2019-06" db="EMBL/GenBank/DDBJ databases">
        <title>Whole genome shotgun sequence of Brevibacillus formosus NBRC 15716.</title>
        <authorList>
            <person name="Hosoyama A."/>
            <person name="Uohara A."/>
            <person name="Ohji S."/>
            <person name="Ichikawa N."/>
        </authorList>
    </citation>
    <scope>NUCLEOTIDE SEQUENCE [LARGE SCALE GENOMIC DNA]</scope>
    <source>
        <strain evidence="1 2">NBRC 15716</strain>
    </source>
</reference>
<keyword evidence="2" id="KW-1185">Reference proteome</keyword>
<comment type="caution">
    <text evidence="1">The sequence shown here is derived from an EMBL/GenBank/DDBJ whole genome shotgun (WGS) entry which is preliminary data.</text>
</comment>
<gene>
    <name evidence="1" type="ORF">BFO01nite_03060</name>
</gene>
<dbReference type="EMBL" id="BJOL01000001">
    <property type="protein sequence ID" value="GED56174.1"/>
    <property type="molecule type" value="Genomic_DNA"/>
</dbReference>
<dbReference type="Proteomes" id="UP000319498">
    <property type="component" value="Unassembled WGS sequence"/>
</dbReference>
<organism evidence="1 2">
    <name type="scientific">Brevibacillus formosus</name>
    <dbReference type="NCBI Taxonomy" id="54913"/>
    <lineage>
        <taxon>Bacteria</taxon>
        <taxon>Bacillati</taxon>
        <taxon>Bacillota</taxon>
        <taxon>Bacilli</taxon>
        <taxon>Bacillales</taxon>
        <taxon>Paenibacillaceae</taxon>
        <taxon>Brevibacillus</taxon>
    </lineage>
</organism>
<proteinExistence type="predicted"/>
<evidence type="ECO:0000313" key="2">
    <source>
        <dbReference type="Proteomes" id="UP000319498"/>
    </source>
</evidence>
<sequence length="69" mass="7910">MVAHIPSAMQALPINFSWHDCQQRENRERSFTARDLRVIYTADFYTVSAAFRSVNMGRESNQKSTKGVS</sequence>